<protein>
    <recommendedName>
        <fullName evidence="13">Calcium permeable stress-gated cation channel 1</fullName>
    </recommendedName>
</protein>
<dbReference type="InterPro" id="IPR027815">
    <property type="entry name" value="CSC1/OSCA1-like_cyt"/>
</dbReference>
<dbReference type="PANTHER" id="PTHR13018">
    <property type="entry name" value="PROBABLE MEMBRANE PROTEIN DUF221-RELATED"/>
    <property type="match status" value="1"/>
</dbReference>
<dbReference type="AlphaFoldDB" id="A0A1C7NJI0"/>
<proteinExistence type="inferred from homology"/>
<dbReference type="PANTHER" id="PTHR13018:SF149">
    <property type="entry name" value="DOMAIN PROTEIN, PUTATIVE (AFU_ORTHOLOGUE AFUA_3G11660)-RELATED"/>
    <property type="match status" value="1"/>
</dbReference>
<keyword evidence="4 7" id="KW-0812">Transmembrane</keyword>
<feature type="transmembrane region" description="Helical" evidence="7">
    <location>
        <begin position="427"/>
        <end position="449"/>
    </location>
</feature>
<gene>
    <name evidence="11" type="ORF">A0J61_02802</name>
</gene>
<sequence length="1037" mass="119456">MDDTDNFFQTQQKIEDKTNLIALTSQISVNLGVTIIILLLFNWLRPKFTEIYAPKTIQTKDDMPKPDKLGTGWLDWVKPIIRTKDEALLEIIGFDAYIFIYFLKSLRELILIMTVVSFVVFVPINIAAGYDAGNWPPNVGLDFVSIATMNYQFGKQSHSANNRWYLSPTIATWAFTTITLIQLIRASEKFVKMRNQHIYNCQEKWHCKSIIPPHQTGRERQDELLSRTLMVHFDYEEPRPYQSFKGQSYQLNPDLAMQQWIDSLTSINSEQVLIGKYNPNIYTLTHKYKRTISTLEKKLRPYLCQVKKQKGQTNAMPVKRPTIYLDWKLRKVDAIDHYTAEALSLANAIYRSRSRLKDCSYIWVIYPTLSSAEAVLKMFEHQIVKDKTEKSVNKMRCICATFAPQSDNIIWSNINIEARTTQLKHRFGYALFFSVVFIWSLPVAILGIVSNFINFIRLFPDSNYCIYNFQFSVGFLQSYLSPCLLVVLHFKLTSVMRFISRQQAFKTNTDVEQQVLWKLYMFFVSNNLIVFTLVNIMVGITGQISALVLIGSFPKQQYSDYLMQIAKNMIDVSNFYINFVCIRSVGVLVDLLQPRSLYRVWRDRRRTTIESSPTLSLESSSSQTLVSLPPYFNFPESYNRIICFFSTALVFSVATPLILPFTLMYFSLVGMTYKYQLMYVYITKTETKGLIWPLLVRTMVISLIIFQVITVMMLSLKAVKAHLYWLIPLPFLTAIIGFVYLRRLSRAIHSRMAPNQTPTVSKNHKYYDVETNASRSDDSPFKNRQQSDANIMNSVHKDPFLCEALVKPYVPFHLREFVEDAYAHHAHKERIIRQFFTDSNQSFSSTPIKGQSTENSKVLIPSSSLSRSTSDNAIAAQSTGIRDEELYILPTSPSLEQVSVIYRSGELFAEKQSDNEKTTCHCSHQTKMNICSSSPVYNDSSMICMHMFPGQQDALSHGPEPSAPTLDEMLDQDYTETTEMPLDEHTNHAVLAIHQPPPTYADSVVPRTNLVQHVASQEHAQFQVLQSLPQQRRRHST</sequence>
<organism evidence="11 12">
    <name type="scientific">Choanephora cucurbitarum</name>
    <dbReference type="NCBI Taxonomy" id="101091"/>
    <lineage>
        <taxon>Eukaryota</taxon>
        <taxon>Fungi</taxon>
        <taxon>Fungi incertae sedis</taxon>
        <taxon>Mucoromycota</taxon>
        <taxon>Mucoromycotina</taxon>
        <taxon>Mucoromycetes</taxon>
        <taxon>Mucorales</taxon>
        <taxon>Mucorineae</taxon>
        <taxon>Choanephoraceae</taxon>
        <taxon>Choanephoroideae</taxon>
        <taxon>Choanephora</taxon>
    </lineage>
</organism>
<dbReference type="Pfam" id="PF13967">
    <property type="entry name" value="RSN1_TM"/>
    <property type="match status" value="1"/>
</dbReference>
<feature type="domain" description="CSC1/OSCA1-like cytosolic" evidence="10">
    <location>
        <begin position="280"/>
        <end position="413"/>
    </location>
</feature>
<comment type="subcellular location">
    <subcellularLocation>
        <location evidence="1">Membrane</location>
        <topology evidence="1">Multi-pass membrane protein</topology>
    </subcellularLocation>
</comment>
<feature type="transmembrane region" description="Helical" evidence="7">
    <location>
        <begin position="109"/>
        <end position="130"/>
    </location>
</feature>
<evidence type="ECO:0000256" key="7">
    <source>
        <dbReference type="SAM" id="Phobius"/>
    </source>
</evidence>
<comment type="caution">
    <text evidence="11">The sequence shown here is derived from an EMBL/GenBank/DDBJ whole genome shotgun (WGS) entry which is preliminary data.</text>
</comment>
<evidence type="ECO:0008006" key="13">
    <source>
        <dbReference type="Google" id="ProtNLM"/>
    </source>
</evidence>
<dbReference type="Pfam" id="PF14703">
    <property type="entry name" value="PHM7_cyt"/>
    <property type="match status" value="1"/>
</dbReference>
<accession>A0A1C7NJI0</accession>
<comment type="similarity">
    <text evidence="2">Belongs to the CSC1 (TC 1.A.17) family.</text>
</comment>
<dbReference type="EMBL" id="LUGH01000111">
    <property type="protein sequence ID" value="OBZ89138.1"/>
    <property type="molecule type" value="Genomic_DNA"/>
</dbReference>
<feature type="transmembrane region" description="Helical" evidence="7">
    <location>
        <begin position="164"/>
        <end position="184"/>
    </location>
</feature>
<evidence type="ECO:0000259" key="10">
    <source>
        <dbReference type="Pfam" id="PF14703"/>
    </source>
</evidence>
<keyword evidence="3" id="KW-0813">Transport</keyword>
<dbReference type="InterPro" id="IPR045122">
    <property type="entry name" value="Csc1-like"/>
</dbReference>
<feature type="transmembrane region" description="Helical" evidence="7">
    <location>
        <begin position="469"/>
        <end position="490"/>
    </location>
</feature>
<keyword evidence="6 7" id="KW-0472">Membrane</keyword>
<evidence type="ECO:0000256" key="2">
    <source>
        <dbReference type="ARBA" id="ARBA00007779"/>
    </source>
</evidence>
<feature type="transmembrane region" description="Helical" evidence="7">
    <location>
        <begin position="722"/>
        <end position="741"/>
    </location>
</feature>
<evidence type="ECO:0000256" key="6">
    <source>
        <dbReference type="ARBA" id="ARBA00023136"/>
    </source>
</evidence>
<evidence type="ECO:0000313" key="11">
    <source>
        <dbReference type="EMBL" id="OBZ89138.1"/>
    </source>
</evidence>
<evidence type="ECO:0000256" key="4">
    <source>
        <dbReference type="ARBA" id="ARBA00022692"/>
    </source>
</evidence>
<evidence type="ECO:0000256" key="1">
    <source>
        <dbReference type="ARBA" id="ARBA00004141"/>
    </source>
</evidence>
<evidence type="ECO:0000256" key="5">
    <source>
        <dbReference type="ARBA" id="ARBA00022989"/>
    </source>
</evidence>
<evidence type="ECO:0000256" key="3">
    <source>
        <dbReference type="ARBA" id="ARBA00022448"/>
    </source>
</evidence>
<dbReference type="InterPro" id="IPR032880">
    <property type="entry name" value="CSC1/OSCA1-like_N"/>
</dbReference>
<dbReference type="Pfam" id="PF02714">
    <property type="entry name" value="RSN1_7TM"/>
    <property type="match status" value="1"/>
</dbReference>
<feature type="domain" description="CSC1/OSCA1-like 7TM region" evidence="8">
    <location>
        <begin position="427"/>
        <end position="712"/>
    </location>
</feature>
<dbReference type="InterPro" id="IPR003864">
    <property type="entry name" value="CSC1/OSCA1-like_7TM"/>
</dbReference>
<dbReference type="OrthoDB" id="2150324at2759"/>
<dbReference type="GO" id="GO:0005227">
    <property type="term" value="F:calcium-activated cation channel activity"/>
    <property type="evidence" value="ECO:0007669"/>
    <property type="project" value="InterPro"/>
</dbReference>
<evidence type="ECO:0000259" key="8">
    <source>
        <dbReference type="Pfam" id="PF02714"/>
    </source>
</evidence>
<dbReference type="GO" id="GO:0005886">
    <property type="term" value="C:plasma membrane"/>
    <property type="evidence" value="ECO:0007669"/>
    <property type="project" value="TreeGrafter"/>
</dbReference>
<name>A0A1C7NJI0_9FUNG</name>
<evidence type="ECO:0000313" key="12">
    <source>
        <dbReference type="Proteomes" id="UP000093000"/>
    </source>
</evidence>
<keyword evidence="5 7" id="KW-1133">Transmembrane helix</keyword>
<feature type="transmembrane region" description="Helical" evidence="7">
    <location>
        <begin position="528"/>
        <end position="553"/>
    </location>
</feature>
<dbReference type="InParanoid" id="A0A1C7NJI0"/>
<evidence type="ECO:0000259" key="9">
    <source>
        <dbReference type="Pfam" id="PF13967"/>
    </source>
</evidence>
<feature type="transmembrane region" description="Helical" evidence="7">
    <location>
        <begin position="641"/>
        <end position="659"/>
    </location>
</feature>
<reference evidence="11 12" key="1">
    <citation type="submission" date="2016-03" db="EMBL/GenBank/DDBJ databases">
        <title>Choanephora cucurbitarum.</title>
        <authorList>
            <person name="Min B."/>
            <person name="Park H."/>
            <person name="Park J.-H."/>
            <person name="Shin H.-D."/>
            <person name="Choi I.-G."/>
        </authorList>
    </citation>
    <scope>NUCLEOTIDE SEQUENCE [LARGE SCALE GENOMIC DNA]</scope>
    <source>
        <strain evidence="11 12">KUS-F28377</strain>
    </source>
</reference>
<feature type="transmembrane region" description="Helical" evidence="7">
    <location>
        <begin position="694"/>
        <end position="716"/>
    </location>
</feature>
<keyword evidence="12" id="KW-1185">Reference proteome</keyword>
<feature type="domain" description="CSC1/OSCA1-like N-terminal transmembrane" evidence="9">
    <location>
        <begin position="22"/>
        <end position="185"/>
    </location>
</feature>
<dbReference type="Proteomes" id="UP000093000">
    <property type="component" value="Unassembled WGS sequence"/>
</dbReference>
<feature type="transmembrane region" description="Helical" evidence="7">
    <location>
        <begin position="20"/>
        <end position="41"/>
    </location>
</feature>